<reference evidence="2 3" key="2">
    <citation type="submission" date="2019-01" db="EMBL/GenBank/DDBJ databases">
        <title>Motilimonas pumilus sp. nov., isolated from the gut of sea cucumber (Apostichopus japonicus).</title>
        <authorList>
            <person name="Wang F.-Q."/>
            <person name="Ren L.-H."/>
            <person name="Lin Y.-W."/>
            <person name="Sun G.-H."/>
            <person name="Du Z.-J."/>
            <person name="Zhao J.-X."/>
            <person name="Liu X.-J."/>
            <person name="Liu L.-J."/>
        </authorList>
    </citation>
    <scope>NUCLEOTIDE SEQUENCE [LARGE SCALE GENOMIC DNA]</scope>
    <source>
        <strain evidence="2 3">PLHSC7-2</strain>
    </source>
</reference>
<proteinExistence type="predicted"/>
<dbReference type="EMBL" id="QZCH01000022">
    <property type="protein sequence ID" value="RJG42032.1"/>
    <property type="molecule type" value="Genomic_DNA"/>
</dbReference>
<evidence type="ECO:0000259" key="1">
    <source>
        <dbReference type="Pfam" id="PF00264"/>
    </source>
</evidence>
<gene>
    <name evidence="2" type="ORF">D1Z90_15485</name>
</gene>
<comment type="caution">
    <text evidence="2">The sequence shown here is derived from an EMBL/GenBank/DDBJ whole genome shotgun (WGS) entry which is preliminary data.</text>
</comment>
<protein>
    <recommendedName>
        <fullName evidence="1">Tyrosinase copper-binding domain-containing protein</fullName>
    </recommendedName>
</protein>
<dbReference type="GO" id="GO:0016491">
    <property type="term" value="F:oxidoreductase activity"/>
    <property type="evidence" value="ECO:0007669"/>
    <property type="project" value="InterPro"/>
</dbReference>
<dbReference type="Proteomes" id="UP000283255">
    <property type="component" value="Unassembled WGS sequence"/>
</dbReference>
<feature type="domain" description="Tyrosinase copper-binding" evidence="1">
    <location>
        <begin position="136"/>
        <end position="192"/>
    </location>
</feature>
<reference evidence="2 3" key="1">
    <citation type="submission" date="2018-09" db="EMBL/GenBank/DDBJ databases">
        <authorList>
            <person name="Wang F."/>
        </authorList>
    </citation>
    <scope>NUCLEOTIDE SEQUENCE [LARGE SCALE GENOMIC DNA]</scope>
    <source>
        <strain evidence="2 3">PLHSC7-2</strain>
    </source>
</reference>
<evidence type="ECO:0000313" key="3">
    <source>
        <dbReference type="Proteomes" id="UP000283255"/>
    </source>
</evidence>
<accession>A0A418YC39</accession>
<evidence type="ECO:0000313" key="2">
    <source>
        <dbReference type="EMBL" id="RJG42032.1"/>
    </source>
</evidence>
<sequence length="343" mass="40388">MLGGPIMSRISQEFITEFNHKFTESVARQYQQQHQLNCHHWDFTFLLWHRKFIGQFWQQLDLPPTYAVLTQDEDRQLYRQLRKSLVLDNAGNMMFVEDNHKLNSLTGQDLAQIELDIAEAMVCNRFAIDLDFEGSNRDRFAYNLSFSSQVEEFHDMIHGETGRGMRSVSTAGGDQCFFIHHTFVDLVFETWLDEHPDMALPISQDHFDTSPDLQQDYQDYGELVDLWQARHFSFDDYKHVRRITAPITRQAIVFDRIAHTEDFRRVIMFHGQDEIGRFAILTGRIETCLTCARRQAHSGQFLLRRLVPVSEIMWNINNQWFTWDSAIDKFDEIGMSVPYVVSF</sequence>
<dbReference type="AlphaFoldDB" id="A0A418YC39"/>
<dbReference type="SUPFAM" id="SSF48056">
    <property type="entry name" value="Di-copper centre-containing domain"/>
    <property type="match status" value="1"/>
</dbReference>
<dbReference type="InterPro" id="IPR008922">
    <property type="entry name" value="Di-copper_centre_dom_sf"/>
</dbReference>
<dbReference type="InterPro" id="IPR002227">
    <property type="entry name" value="Tyrosinase_Cu-bd"/>
</dbReference>
<dbReference type="Gene3D" id="1.10.1280.10">
    <property type="entry name" value="Di-copper center containing domain from catechol oxidase"/>
    <property type="match status" value="1"/>
</dbReference>
<organism evidence="2 3">
    <name type="scientific">Motilimonas pumila</name>
    <dbReference type="NCBI Taxonomy" id="2303987"/>
    <lineage>
        <taxon>Bacteria</taxon>
        <taxon>Pseudomonadati</taxon>
        <taxon>Pseudomonadota</taxon>
        <taxon>Gammaproteobacteria</taxon>
        <taxon>Alteromonadales</taxon>
        <taxon>Alteromonadales genera incertae sedis</taxon>
        <taxon>Motilimonas</taxon>
    </lineage>
</organism>
<keyword evidence="3" id="KW-1185">Reference proteome</keyword>
<name>A0A418YC39_9GAMM</name>
<dbReference type="Pfam" id="PF00264">
    <property type="entry name" value="Tyrosinase"/>
    <property type="match status" value="1"/>
</dbReference>